<dbReference type="EMBL" id="BMKX01000008">
    <property type="protein sequence ID" value="GGJ68137.1"/>
    <property type="molecule type" value="Genomic_DNA"/>
</dbReference>
<proteinExistence type="inferred from homology"/>
<reference evidence="10" key="1">
    <citation type="journal article" date="2019" name="Int. J. Syst. Evol. Microbiol.">
        <title>The Global Catalogue of Microorganisms (GCM) 10K type strain sequencing project: providing services to taxonomists for standard genome sequencing and annotation.</title>
        <authorList>
            <consortium name="The Broad Institute Genomics Platform"/>
            <consortium name="The Broad Institute Genome Sequencing Center for Infectious Disease"/>
            <person name="Wu L."/>
            <person name="Ma J."/>
        </authorList>
    </citation>
    <scope>NUCLEOTIDE SEQUENCE [LARGE SCALE GENOMIC DNA]</scope>
    <source>
        <strain evidence="10">CGMCC 1.3685</strain>
    </source>
</reference>
<dbReference type="InterPro" id="IPR036380">
    <property type="entry name" value="Isochorismatase-like_sf"/>
</dbReference>
<dbReference type="RefSeq" id="WP_096256358.1">
    <property type="nucleotide sequence ID" value="NZ_BMKX01000008.1"/>
</dbReference>
<dbReference type="PANTHER" id="PTHR11080">
    <property type="entry name" value="PYRAZINAMIDASE/NICOTINAMIDASE"/>
    <property type="match status" value="1"/>
</dbReference>
<evidence type="ECO:0000256" key="1">
    <source>
        <dbReference type="ARBA" id="ARBA00006336"/>
    </source>
</evidence>
<evidence type="ECO:0000256" key="7">
    <source>
        <dbReference type="ARBA" id="ARBA00043224"/>
    </source>
</evidence>
<dbReference type="InterPro" id="IPR052347">
    <property type="entry name" value="Isochorismatase_Nicotinamidase"/>
</dbReference>
<dbReference type="EC" id="3.5.1.19" evidence="6"/>
<dbReference type="Gene3D" id="3.40.50.850">
    <property type="entry name" value="Isochorismatase-like"/>
    <property type="match status" value="1"/>
</dbReference>
<dbReference type="PANTHER" id="PTHR11080:SF2">
    <property type="entry name" value="LD05707P"/>
    <property type="match status" value="1"/>
</dbReference>
<keyword evidence="3" id="KW-0479">Metal-binding</keyword>
<sequence length="205" mass="21351">MSRALLIVDVQPDFCEGGALAVTGGNAVASAIASDADTRRDSYAAIITTQDWHISPGAHFSDTPDFVDSWPVHCVAGTTGAALHPQIAALEVDAHFAKGRFAAAYSGFEARLLDPNAAPEDESGMLLADWLREREITTVDIVGIATDHCVRATAIDAAAAGFTTTVLAPLTAAVTPENLPKVYTELREAGATVLTLGLEPLSPAP</sequence>
<evidence type="ECO:0000313" key="9">
    <source>
        <dbReference type="EMBL" id="GGJ68137.1"/>
    </source>
</evidence>
<evidence type="ECO:0000256" key="2">
    <source>
        <dbReference type="ARBA" id="ARBA00022642"/>
    </source>
</evidence>
<keyword evidence="2" id="KW-0662">Pyridine nucleotide biosynthesis</keyword>
<comment type="pathway">
    <text evidence="5">Cofactor biosynthesis; nicotinate biosynthesis; nicotinate from nicotinamide: step 1/1.</text>
</comment>
<feature type="domain" description="Isochorismatase-like" evidence="8">
    <location>
        <begin position="4"/>
        <end position="195"/>
    </location>
</feature>
<comment type="caution">
    <text evidence="9">The sequence shown here is derived from an EMBL/GenBank/DDBJ whole genome shotgun (WGS) entry which is preliminary data.</text>
</comment>
<dbReference type="Proteomes" id="UP000606115">
    <property type="component" value="Unassembled WGS sequence"/>
</dbReference>
<comment type="similarity">
    <text evidence="1">Belongs to the isochorismatase family.</text>
</comment>
<dbReference type="GeneID" id="303305211"/>
<organism evidence="9 10">
    <name type="scientific">Glutamicibacter ardleyensis</name>
    <dbReference type="NCBI Taxonomy" id="225894"/>
    <lineage>
        <taxon>Bacteria</taxon>
        <taxon>Bacillati</taxon>
        <taxon>Actinomycetota</taxon>
        <taxon>Actinomycetes</taxon>
        <taxon>Micrococcales</taxon>
        <taxon>Micrococcaceae</taxon>
        <taxon>Glutamicibacter</taxon>
    </lineage>
</organism>
<name>A0ABQ2DR27_9MICC</name>
<dbReference type="SUPFAM" id="SSF52499">
    <property type="entry name" value="Isochorismatase-like hydrolases"/>
    <property type="match status" value="1"/>
</dbReference>
<evidence type="ECO:0000313" key="10">
    <source>
        <dbReference type="Proteomes" id="UP000606115"/>
    </source>
</evidence>
<gene>
    <name evidence="9" type="ORF">GCM10007173_28660</name>
</gene>
<evidence type="ECO:0000256" key="5">
    <source>
        <dbReference type="ARBA" id="ARBA00037900"/>
    </source>
</evidence>
<keyword evidence="4" id="KW-0378">Hydrolase</keyword>
<dbReference type="InterPro" id="IPR000868">
    <property type="entry name" value="Isochorismatase-like_dom"/>
</dbReference>
<evidence type="ECO:0000256" key="6">
    <source>
        <dbReference type="ARBA" id="ARBA00039017"/>
    </source>
</evidence>
<protein>
    <recommendedName>
        <fullName evidence="6">nicotinamidase</fullName>
        <ecNumber evidence="6">3.5.1.19</ecNumber>
    </recommendedName>
    <alternativeName>
        <fullName evidence="7">Nicotinamide deamidase</fullName>
    </alternativeName>
</protein>
<accession>A0ABQ2DR27</accession>
<keyword evidence="10" id="KW-1185">Reference proteome</keyword>
<evidence type="ECO:0000256" key="3">
    <source>
        <dbReference type="ARBA" id="ARBA00022723"/>
    </source>
</evidence>
<evidence type="ECO:0000259" key="8">
    <source>
        <dbReference type="Pfam" id="PF00857"/>
    </source>
</evidence>
<evidence type="ECO:0000256" key="4">
    <source>
        <dbReference type="ARBA" id="ARBA00022801"/>
    </source>
</evidence>
<dbReference type="Pfam" id="PF00857">
    <property type="entry name" value="Isochorismatase"/>
    <property type="match status" value="1"/>
</dbReference>